<feature type="region of interest" description="Disordered" evidence="1">
    <location>
        <begin position="1"/>
        <end position="66"/>
    </location>
</feature>
<evidence type="ECO:0000256" key="1">
    <source>
        <dbReference type="SAM" id="MobiDB-lite"/>
    </source>
</evidence>
<organism evidence="2 3">
    <name type="scientific">Polyplosphaeria fusca</name>
    <dbReference type="NCBI Taxonomy" id="682080"/>
    <lineage>
        <taxon>Eukaryota</taxon>
        <taxon>Fungi</taxon>
        <taxon>Dikarya</taxon>
        <taxon>Ascomycota</taxon>
        <taxon>Pezizomycotina</taxon>
        <taxon>Dothideomycetes</taxon>
        <taxon>Pleosporomycetidae</taxon>
        <taxon>Pleosporales</taxon>
        <taxon>Tetraplosphaeriaceae</taxon>
        <taxon>Polyplosphaeria</taxon>
    </lineage>
</organism>
<gene>
    <name evidence="2" type="ORF">EJ04DRAFT_506038</name>
</gene>
<sequence>MQKSTQPTTTLPSSTANNTPSQPSTTNGSKPLSYPAVVDTSKPQKNQNWQIVGDKKKTPLPAKNPLHSRQLVLTRENQTTFNSLEVRNTLNKACANKGVPTPVIASVTCSTKNNIVLTTTLAFNAKYLLENKKVWETILDFNNTLPNQP</sequence>
<dbReference type="OrthoDB" id="3737666at2759"/>
<evidence type="ECO:0000313" key="3">
    <source>
        <dbReference type="Proteomes" id="UP000799444"/>
    </source>
</evidence>
<dbReference type="AlphaFoldDB" id="A0A9P4QLX8"/>
<dbReference type="Proteomes" id="UP000799444">
    <property type="component" value="Unassembled WGS sequence"/>
</dbReference>
<dbReference type="EMBL" id="ML996345">
    <property type="protein sequence ID" value="KAF2727241.1"/>
    <property type="molecule type" value="Genomic_DNA"/>
</dbReference>
<keyword evidence="3" id="KW-1185">Reference proteome</keyword>
<evidence type="ECO:0000313" key="2">
    <source>
        <dbReference type="EMBL" id="KAF2727241.1"/>
    </source>
</evidence>
<comment type="caution">
    <text evidence="2">The sequence shown here is derived from an EMBL/GenBank/DDBJ whole genome shotgun (WGS) entry which is preliminary data.</text>
</comment>
<feature type="compositionally biased region" description="Low complexity" evidence="1">
    <location>
        <begin position="1"/>
        <end position="15"/>
    </location>
</feature>
<feature type="compositionally biased region" description="Polar residues" evidence="1">
    <location>
        <begin position="16"/>
        <end position="30"/>
    </location>
</feature>
<name>A0A9P4QLX8_9PLEO</name>
<reference evidence="2" key="1">
    <citation type="journal article" date="2020" name="Stud. Mycol.">
        <title>101 Dothideomycetes genomes: a test case for predicting lifestyles and emergence of pathogens.</title>
        <authorList>
            <person name="Haridas S."/>
            <person name="Albert R."/>
            <person name="Binder M."/>
            <person name="Bloem J."/>
            <person name="Labutti K."/>
            <person name="Salamov A."/>
            <person name="Andreopoulos B."/>
            <person name="Baker S."/>
            <person name="Barry K."/>
            <person name="Bills G."/>
            <person name="Bluhm B."/>
            <person name="Cannon C."/>
            <person name="Castanera R."/>
            <person name="Culley D."/>
            <person name="Daum C."/>
            <person name="Ezra D."/>
            <person name="Gonzalez J."/>
            <person name="Henrissat B."/>
            <person name="Kuo A."/>
            <person name="Liang C."/>
            <person name="Lipzen A."/>
            <person name="Lutzoni F."/>
            <person name="Magnuson J."/>
            <person name="Mondo S."/>
            <person name="Nolan M."/>
            <person name="Ohm R."/>
            <person name="Pangilinan J."/>
            <person name="Park H.-J."/>
            <person name="Ramirez L."/>
            <person name="Alfaro M."/>
            <person name="Sun H."/>
            <person name="Tritt A."/>
            <person name="Yoshinaga Y."/>
            <person name="Zwiers L.-H."/>
            <person name="Turgeon B."/>
            <person name="Goodwin S."/>
            <person name="Spatafora J."/>
            <person name="Crous P."/>
            <person name="Grigoriev I."/>
        </authorList>
    </citation>
    <scope>NUCLEOTIDE SEQUENCE</scope>
    <source>
        <strain evidence="2">CBS 125425</strain>
    </source>
</reference>
<protein>
    <submittedName>
        <fullName evidence="2">Uncharacterized protein</fullName>
    </submittedName>
</protein>
<accession>A0A9P4QLX8</accession>
<proteinExistence type="predicted"/>
<feature type="compositionally biased region" description="Polar residues" evidence="1">
    <location>
        <begin position="41"/>
        <end position="50"/>
    </location>
</feature>